<comment type="pathway">
    <text evidence="8">Carbohydrate biosynthesis; gluconeogenesis.</text>
</comment>
<dbReference type="Pfam" id="PF00342">
    <property type="entry name" value="PGI"/>
    <property type="match status" value="1"/>
</dbReference>
<dbReference type="InterPro" id="IPR035482">
    <property type="entry name" value="SIS_PGI_2"/>
</dbReference>
<comment type="function">
    <text evidence="8">Catalyzes the reversible isomerization of glucose-6-phosphate to fructose-6-phosphate.</text>
</comment>
<dbReference type="AlphaFoldDB" id="A0AAW9QRN1"/>
<dbReference type="PRINTS" id="PR00662">
    <property type="entry name" value="G6PISOMERASE"/>
</dbReference>
<name>A0AAW9QRN1_9GAMM</name>
<dbReference type="PROSITE" id="PS00765">
    <property type="entry name" value="P_GLUCOSE_ISOMERASE_1"/>
    <property type="match status" value="1"/>
</dbReference>
<evidence type="ECO:0000256" key="2">
    <source>
        <dbReference type="ARBA" id="ARBA00006604"/>
    </source>
</evidence>
<feature type="active site" evidence="8">
    <location>
        <position position="466"/>
    </location>
</feature>
<evidence type="ECO:0000256" key="5">
    <source>
        <dbReference type="ARBA" id="ARBA00023152"/>
    </source>
</evidence>
<dbReference type="CDD" id="cd05016">
    <property type="entry name" value="SIS_PGI_2"/>
    <property type="match status" value="1"/>
</dbReference>
<accession>A0AAW9QRN1</accession>
<evidence type="ECO:0000256" key="3">
    <source>
        <dbReference type="ARBA" id="ARBA00022432"/>
    </source>
</evidence>
<comment type="caution">
    <text evidence="10">The sequence shown here is derived from an EMBL/GenBank/DDBJ whole genome shotgun (WGS) entry which is preliminary data.</text>
</comment>
<feature type="active site" description="Proton donor" evidence="8">
    <location>
        <position position="326"/>
    </location>
</feature>
<dbReference type="Proteomes" id="UP001364472">
    <property type="component" value="Unassembled WGS sequence"/>
</dbReference>
<keyword evidence="3 8" id="KW-0312">Gluconeogenesis</keyword>
<evidence type="ECO:0000313" key="11">
    <source>
        <dbReference type="Proteomes" id="UP001364472"/>
    </source>
</evidence>
<keyword evidence="4 8" id="KW-0963">Cytoplasm</keyword>
<comment type="subcellular location">
    <subcellularLocation>
        <location evidence="8">Cytoplasm</location>
    </subcellularLocation>
</comment>
<dbReference type="InterPro" id="IPR018189">
    <property type="entry name" value="Phosphoglucose_isomerase_CS"/>
</dbReference>
<keyword evidence="5 8" id="KW-0324">Glycolysis</keyword>
<dbReference type="InterPro" id="IPR035476">
    <property type="entry name" value="SIS_PGI_1"/>
</dbReference>
<dbReference type="GO" id="GO:0048029">
    <property type="term" value="F:monosaccharide binding"/>
    <property type="evidence" value="ECO:0007669"/>
    <property type="project" value="TreeGrafter"/>
</dbReference>
<dbReference type="PROSITE" id="PS00174">
    <property type="entry name" value="P_GLUCOSE_ISOMERASE_2"/>
    <property type="match status" value="1"/>
</dbReference>
<evidence type="ECO:0000313" key="10">
    <source>
        <dbReference type="EMBL" id="MEJ1248080.1"/>
    </source>
</evidence>
<proteinExistence type="inferred from homology"/>
<dbReference type="GO" id="GO:0051156">
    <property type="term" value="P:glucose 6-phosphate metabolic process"/>
    <property type="evidence" value="ECO:0007669"/>
    <property type="project" value="TreeGrafter"/>
</dbReference>
<dbReference type="InterPro" id="IPR023096">
    <property type="entry name" value="G6P_Isomerase_C"/>
</dbReference>
<dbReference type="Gene3D" id="3.40.50.10490">
    <property type="entry name" value="Glucose-6-phosphate isomerase like protein, domain 1"/>
    <property type="match status" value="2"/>
</dbReference>
<feature type="active site" evidence="8">
    <location>
        <position position="357"/>
    </location>
</feature>
<dbReference type="GO" id="GO:0006096">
    <property type="term" value="P:glycolytic process"/>
    <property type="evidence" value="ECO:0007669"/>
    <property type="project" value="UniProtKB-UniRule"/>
</dbReference>
<dbReference type="CDD" id="cd05015">
    <property type="entry name" value="SIS_PGI_1"/>
    <property type="match status" value="1"/>
</dbReference>
<keyword evidence="6 8" id="KW-0413">Isomerase</keyword>
<evidence type="ECO:0000256" key="7">
    <source>
        <dbReference type="ARBA" id="ARBA00029321"/>
    </source>
</evidence>
<dbReference type="PROSITE" id="PS51463">
    <property type="entry name" value="P_GLUCOSE_ISOMERASE_3"/>
    <property type="match status" value="1"/>
</dbReference>
<gene>
    <name evidence="8 10" type="primary">pgi</name>
    <name evidence="10" type="ORF">WB794_00070</name>
</gene>
<comment type="similarity">
    <text evidence="2 8 9">Belongs to the GPI family.</text>
</comment>
<dbReference type="NCBIfam" id="NF001211">
    <property type="entry name" value="PRK00179.1"/>
    <property type="match status" value="1"/>
</dbReference>
<dbReference type="SUPFAM" id="SSF53697">
    <property type="entry name" value="SIS domain"/>
    <property type="match status" value="1"/>
</dbReference>
<dbReference type="PANTHER" id="PTHR11469">
    <property type="entry name" value="GLUCOSE-6-PHOSPHATE ISOMERASE"/>
    <property type="match status" value="1"/>
</dbReference>
<organism evidence="10 11">
    <name type="scientific">Denitratimonas tolerans</name>
    <dbReference type="NCBI Taxonomy" id="1338420"/>
    <lineage>
        <taxon>Bacteria</taxon>
        <taxon>Pseudomonadati</taxon>
        <taxon>Pseudomonadota</taxon>
        <taxon>Gammaproteobacteria</taxon>
        <taxon>Lysobacterales</taxon>
        <taxon>Lysobacteraceae</taxon>
        <taxon>Denitratimonas</taxon>
    </lineage>
</organism>
<dbReference type="HAMAP" id="MF_00473">
    <property type="entry name" value="G6P_isomerase"/>
    <property type="match status" value="1"/>
</dbReference>
<evidence type="ECO:0000256" key="6">
    <source>
        <dbReference type="ARBA" id="ARBA00023235"/>
    </source>
</evidence>
<comment type="pathway">
    <text evidence="1 8 9">Carbohydrate degradation; glycolysis; D-glyceraldehyde 3-phosphate and glycerone phosphate from D-glucose: step 2/4.</text>
</comment>
<protein>
    <recommendedName>
        <fullName evidence="8">Glucose-6-phosphate isomerase</fullName>
        <shortName evidence="8">GPI</shortName>
        <ecNumber evidence="8">5.3.1.9</ecNumber>
    </recommendedName>
    <alternativeName>
        <fullName evidence="8">Phosphoglucose isomerase</fullName>
        <shortName evidence="8">PGI</shortName>
    </alternativeName>
    <alternativeName>
        <fullName evidence="8">Phosphohexose isomerase</fullName>
        <shortName evidence="8">PHI</shortName>
    </alternativeName>
</protein>
<reference evidence="10 11" key="1">
    <citation type="journal article" date="2016" name="Antonie Van Leeuwenhoek">
        <title>Denitratimonas tolerans gen. nov., sp. nov., a denitrifying bacterium isolated from a bioreactor for tannery wastewater treatment.</title>
        <authorList>
            <person name="Han S.I."/>
            <person name="Kim J.O."/>
            <person name="Lee Y.R."/>
            <person name="Ekpeghere K.I."/>
            <person name="Koh S.C."/>
            <person name="Whang K.S."/>
        </authorList>
    </citation>
    <scope>NUCLEOTIDE SEQUENCE [LARGE SCALE GENOMIC DNA]</scope>
    <source>
        <strain evidence="10 11">KACC 17565</strain>
    </source>
</reference>
<comment type="catalytic activity">
    <reaction evidence="7 8 9">
        <text>alpha-D-glucose 6-phosphate = beta-D-fructose 6-phosphate</text>
        <dbReference type="Rhea" id="RHEA:11816"/>
        <dbReference type="ChEBI" id="CHEBI:57634"/>
        <dbReference type="ChEBI" id="CHEBI:58225"/>
        <dbReference type="EC" id="5.3.1.9"/>
    </reaction>
</comment>
<sequence>MARLAPHAARNLGRRLPELIADEPDRFAATTLRVGPLLACFARQRIDAPAAAALREVARERGVAEAIAALFEGEPVNRSENRPALHTALRSDLASSAVARAAHAQAREARARMAQQIDALRASEVTDIVNVGIGGSDLGARLTLEALRELDPGRFRVHFLSTVDGHAASHLLRQLDPARTAAVLVSKSFSTRETLLNAQVLREWMGADDRFHAVTANVDRARSLGIAAERILPMWDWVGGRYSLWSAVGFSVAAALGMEVFERLLAGAAQMDEHVRRAPLEANLAVRHALVAVWNRNALGYDTHAVLPYDARLARLPAYLQQLVMESLGKSATQAGAPVPCATGPVIWGGAGTDVQHSFFQSLHQGTDTVPMDFIGIARADHGSPVQHRALLANLLAQAEAFANGAPGADPQRAYPGSRPSTMILLDALTPESLGALVALYEHSVYVQATIWGINPFDQWGVELGKRLAADLDTAIDSPESAADPITRALIEALRQRARPG</sequence>
<dbReference type="PANTHER" id="PTHR11469:SF1">
    <property type="entry name" value="GLUCOSE-6-PHOSPHATE ISOMERASE"/>
    <property type="match status" value="1"/>
</dbReference>
<dbReference type="InterPro" id="IPR001672">
    <property type="entry name" value="G6P_Isomerase"/>
</dbReference>
<dbReference type="EC" id="5.3.1.9" evidence="8"/>
<dbReference type="GO" id="GO:0097367">
    <property type="term" value="F:carbohydrate derivative binding"/>
    <property type="evidence" value="ECO:0007669"/>
    <property type="project" value="InterPro"/>
</dbReference>
<evidence type="ECO:0000256" key="1">
    <source>
        <dbReference type="ARBA" id="ARBA00004926"/>
    </source>
</evidence>
<dbReference type="GO" id="GO:0004347">
    <property type="term" value="F:glucose-6-phosphate isomerase activity"/>
    <property type="evidence" value="ECO:0007669"/>
    <property type="project" value="UniProtKB-UniRule"/>
</dbReference>
<dbReference type="GO" id="GO:0006094">
    <property type="term" value="P:gluconeogenesis"/>
    <property type="evidence" value="ECO:0007669"/>
    <property type="project" value="UniProtKB-UniRule"/>
</dbReference>
<evidence type="ECO:0000256" key="4">
    <source>
        <dbReference type="ARBA" id="ARBA00022490"/>
    </source>
</evidence>
<dbReference type="Gene3D" id="1.10.1390.10">
    <property type="match status" value="1"/>
</dbReference>
<dbReference type="EMBL" id="JBBDHC010000001">
    <property type="protein sequence ID" value="MEJ1248080.1"/>
    <property type="molecule type" value="Genomic_DNA"/>
</dbReference>
<dbReference type="InterPro" id="IPR046348">
    <property type="entry name" value="SIS_dom_sf"/>
</dbReference>
<evidence type="ECO:0000256" key="9">
    <source>
        <dbReference type="RuleBase" id="RU000612"/>
    </source>
</evidence>
<evidence type="ECO:0000256" key="8">
    <source>
        <dbReference type="HAMAP-Rule" id="MF_00473"/>
    </source>
</evidence>
<dbReference type="GO" id="GO:0005829">
    <property type="term" value="C:cytosol"/>
    <property type="evidence" value="ECO:0007669"/>
    <property type="project" value="TreeGrafter"/>
</dbReference>
<keyword evidence="11" id="KW-1185">Reference proteome</keyword>